<keyword evidence="2" id="KW-1185">Reference proteome</keyword>
<protein>
    <submittedName>
        <fullName evidence="1">Uncharacterized protein</fullName>
    </submittedName>
</protein>
<dbReference type="RefSeq" id="WP_183148168.1">
    <property type="nucleotide sequence ID" value="NZ_LR778301.1"/>
</dbReference>
<sequence length="186" mass="20651">MAPAGHGRAALIQVPRLRLGLEWPLPDSGCRLLGAVDGEWRHYRGGLARYDGRLLWGEAGTRCPLARGALTLLARAARDDGSAERPGEDTRRQELALAWQGPAFRRGEAVLLAQAGRARDEAGYSPLIRNDARREIRRFSLRAELAWPLAEAWQLVAALEHTRQISNLGLFGLEQRLLTAGLRYQQ</sequence>
<evidence type="ECO:0000313" key="1">
    <source>
        <dbReference type="EMBL" id="CAB1367184.1"/>
    </source>
</evidence>
<dbReference type="KEGG" id="doe:DENOEST_0012"/>
<proteinExistence type="predicted"/>
<reference evidence="1 2" key="1">
    <citation type="submission" date="2020-03" db="EMBL/GenBank/DDBJ databases">
        <authorList>
            <consortium name="Genoscope - CEA"/>
            <person name="William W."/>
        </authorList>
    </citation>
    <scope>NUCLEOTIDE SEQUENCE [LARGE SCALE GENOMIC DNA]</scope>
    <source>
        <strain evidence="2">DSM 16959</strain>
    </source>
</reference>
<gene>
    <name evidence="1" type="ORF">DENOEST_0012</name>
</gene>
<evidence type="ECO:0000313" key="2">
    <source>
        <dbReference type="Proteomes" id="UP000515733"/>
    </source>
</evidence>
<dbReference type="Proteomes" id="UP000515733">
    <property type="component" value="Chromosome"/>
</dbReference>
<accession>A0A6S6YHI9</accession>
<dbReference type="EMBL" id="LR778301">
    <property type="protein sequence ID" value="CAB1367184.1"/>
    <property type="molecule type" value="Genomic_DNA"/>
</dbReference>
<organism evidence="1 2">
    <name type="scientific">Denitratisoma oestradiolicum</name>
    <dbReference type="NCBI Taxonomy" id="311182"/>
    <lineage>
        <taxon>Bacteria</taxon>
        <taxon>Pseudomonadati</taxon>
        <taxon>Pseudomonadota</taxon>
        <taxon>Betaproteobacteria</taxon>
        <taxon>Nitrosomonadales</taxon>
        <taxon>Sterolibacteriaceae</taxon>
        <taxon>Denitratisoma</taxon>
    </lineage>
</organism>
<dbReference type="AlphaFoldDB" id="A0A6S6YHI9"/>
<name>A0A6S6YHI9_9PROT</name>